<dbReference type="CDD" id="cd17926">
    <property type="entry name" value="DEXHc_RE"/>
    <property type="match status" value="1"/>
</dbReference>
<dbReference type="GO" id="GO:0005829">
    <property type="term" value="C:cytosol"/>
    <property type="evidence" value="ECO:0007669"/>
    <property type="project" value="TreeGrafter"/>
</dbReference>
<dbReference type="InterPro" id="IPR006935">
    <property type="entry name" value="Helicase/UvrB_N"/>
</dbReference>
<dbReference type="GO" id="GO:0003677">
    <property type="term" value="F:DNA binding"/>
    <property type="evidence" value="ECO:0007669"/>
    <property type="project" value="InterPro"/>
</dbReference>
<dbReference type="GO" id="GO:0004519">
    <property type="term" value="F:endonuclease activity"/>
    <property type="evidence" value="ECO:0007669"/>
    <property type="project" value="UniProtKB-KW"/>
</dbReference>
<keyword evidence="4" id="KW-1185">Reference proteome</keyword>
<reference evidence="3 4" key="1">
    <citation type="submission" date="2019-04" db="EMBL/GenBank/DDBJ databases">
        <title>Cohnella sp. nov. isolated from preserved vegetables.</title>
        <authorList>
            <person name="Lin S.-Y."/>
            <person name="Hung M.-H."/>
            <person name="Young C.-C."/>
        </authorList>
    </citation>
    <scope>NUCLEOTIDE SEQUENCE [LARGE SCALE GENOMIC DNA]</scope>
    <source>
        <strain evidence="3 4">CC-MHH1044</strain>
    </source>
</reference>
<evidence type="ECO:0000313" key="4">
    <source>
        <dbReference type="Proteomes" id="UP000310636"/>
    </source>
</evidence>
<dbReference type="CDD" id="cd18785">
    <property type="entry name" value="SF2_C"/>
    <property type="match status" value="1"/>
</dbReference>
<dbReference type="Pfam" id="PF04851">
    <property type="entry name" value="ResIII"/>
    <property type="match status" value="1"/>
</dbReference>
<comment type="caution">
    <text evidence="3">The sequence shown here is derived from an EMBL/GenBank/DDBJ whole genome shotgun (WGS) entry which is preliminary data.</text>
</comment>
<sequence>MELNLVPADYERLQAEVHRLRLENASLQSEVRQLKNRLQSQDSSRENEAKSILPPEPLKEAEADFERQGSDFNVTKQSDLQDKIALFRSFFRGREDVYALRGVDKTGKAGYFRAREYLGKENGRAVWGEDLPITDEVIAQHLQREQRPVTLGLYPLLTNETCWFLAVDFDKSGWQEDSSAFLSVCRHKKVPAALERSRSGNGGHVWIFFEEPLPAKTARMMGSSLLTLALEHRHQIGLDSYDRMFPNQDTLPKDKKLGNLIALPLQRGPGKAGNSLFVDDHLEPYRDQWQFLSSLRKMKRVEAEALVDEALRKGSVLRIARASDEDDDDDAMPWHAETATADAWKENFPERMKLVISDKLYIEKEGLTSSQINAFIRLAAFQNPDFYKAQKMRLSTFGKPRIINCSAEFSRHIALPRGCLESVLERLESRGTTVELADERVTGHPLQIDFRAELKAEQSKAAAELLRHDTGILAATTAFGKTVIGAWMIAARGVSTLVLVHRRQLLEQWKAQLALFLTIPADEIGQWGGGKNSRTGRLDVAMLQSVHGREDLPSVLGEYGQIIVDECHHISAFSFEQVLSRARSKYVLGLTATYVRKDGHHPIVSMQCGPVRYRVDAKTQAKNRPFRHVLLPRSTSFSIPEAEAADLSIQELYDRLIANERRNDQIFDDLLKALDQGRSPLLLTERTAHLDYFAERLKPFAKNVIVLRGGMGKKRWRDIQEQIRSVPEDQERVFLATGRFAGEGFDDARLDTLFLVMPISWKGTLQQYAGRLHRMYESKREVQIYDYVDQEVPKLMRMYAKRRKGYLAMGYSEEART</sequence>
<protein>
    <submittedName>
        <fullName evidence="3">Restriction endonuclease subunit R</fullName>
    </submittedName>
</protein>
<dbReference type="Pfam" id="PF22548">
    <property type="entry name" value="AEP-TOTE"/>
    <property type="match status" value="1"/>
</dbReference>
<accession>A0A4S4BKU7</accession>
<dbReference type="PANTHER" id="PTHR47396">
    <property type="entry name" value="TYPE I RESTRICTION ENZYME ECOKI R PROTEIN"/>
    <property type="match status" value="1"/>
</dbReference>
<dbReference type="SMART" id="SM00487">
    <property type="entry name" value="DEXDc"/>
    <property type="match status" value="1"/>
</dbReference>
<dbReference type="InterPro" id="IPR054347">
    <property type="entry name" value="TOTE_primase"/>
</dbReference>
<dbReference type="InterPro" id="IPR014001">
    <property type="entry name" value="Helicase_ATP-bd"/>
</dbReference>
<feature type="region of interest" description="Disordered" evidence="1">
    <location>
        <begin position="34"/>
        <end position="57"/>
    </location>
</feature>
<name>A0A4S4BKU7_9BACL</name>
<feature type="domain" description="Helicase ATP-binding" evidence="2">
    <location>
        <begin position="462"/>
        <end position="593"/>
    </location>
</feature>
<keyword evidence="3" id="KW-0378">Hydrolase</keyword>
<dbReference type="GO" id="GO:0016787">
    <property type="term" value="F:hydrolase activity"/>
    <property type="evidence" value="ECO:0007669"/>
    <property type="project" value="InterPro"/>
</dbReference>
<keyword evidence="3" id="KW-0255">Endonuclease</keyword>
<dbReference type="PROSITE" id="PS51192">
    <property type="entry name" value="HELICASE_ATP_BIND_1"/>
    <property type="match status" value="1"/>
</dbReference>
<evidence type="ECO:0000259" key="2">
    <source>
        <dbReference type="PROSITE" id="PS51192"/>
    </source>
</evidence>
<dbReference type="GO" id="GO:0005524">
    <property type="term" value="F:ATP binding"/>
    <property type="evidence" value="ECO:0007669"/>
    <property type="project" value="InterPro"/>
</dbReference>
<gene>
    <name evidence="3" type="ORF">E6C55_22210</name>
</gene>
<evidence type="ECO:0000256" key="1">
    <source>
        <dbReference type="SAM" id="MobiDB-lite"/>
    </source>
</evidence>
<dbReference type="RefSeq" id="WP_136372018.1">
    <property type="nucleotide sequence ID" value="NZ_SSOB01000032.1"/>
</dbReference>
<dbReference type="AlphaFoldDB" id="A0A4S4BKU7"/>
<dbReference type="EMBL" id="SSOB01000032">
    <property type="protein sequence ID" value="THF75364.1"/>
    <property type="molecule type" value="Genomic_DNA"/>
</dbReference>
<evidence type="ECO:0000313" key="3">
    <source>
        <dbReference type="EMBL" id="THF75364.1"/>
    </source>
</evidence>
<dbReference type="InterPro" id="IPR027417">
    <property type="entry name" value="P-loop_NTPase"/>
</dbReference>
<keyword evidence="3" id="KW-0540">Nuclease</keyword>
<dbReference type="SUPFAM" id="SSF52540">
    <property type="entry name" value="P-loop containing nucleoside triphosphate hydrolases"/>
    <property type="match status" value="2"/>
</dbReference>
<dbReference type="Proteomes" id="UP000310636">
    <property type="component" value="Unassembled WGS sequence"/>
</dbReference>
<dbReference type="InterPro" id="IPR050742">
    <property type="entry name" value="Helicase_Restrict-Modif_Enz"/>
</dbReference>
<organism evidence="3 4">
    <name type="scientific">Cohnella fermenti</name>
    <dbReference type="NCBI Taxonomy" id="2565925"/>
    <lineage>
        <taxon>Bacteria</taxon>
        <taxon>Bacillati</taxon>
        <taxon>Bacillota</taxon>
        <taxon>Bacilli</taxon>
        <taxon>Bacillales</taxon>
        <taxon>Paenibacillaceae</taxon>
        <taxon>Cohnella</taxon>
    </lineage>
</organism>
<dbReference type="PANTHER" id="PTHR47396:SF1">
    <property type="entry name" value="ATP-DEPENDENT HELICASE IRC3-RELATED"/>
    <property type="match status" value="1"/>
</dbReference>
<dbReference type="Gene3D" id="3.40.50.300">
    <property type="entry name" value="P-loop containing nucleotide triphosphate hydrolases"/>
    <property type="match status" value="2"/>
</dbReference>
<proteinExistence type="predicted"/>
<dbReference type="OrthoDB" id="9802848at2"/>